<evidence type="ECO:0000313" key="10">
    <source>
        <dbReference type="Proteomes" id="UP000260351"/>
    </source>
</evidence>
<feature type="transmembrane region" description="Helical" evidence="8">
    <location>
        <begin position="92"/>
        <end position="114"/>
    </location>
</feature>
<evidence type="ECO:0000256" key="5">
    <source>
        <dbReference type="ARBA" id="ARBA00022847"/>
    </source>
</evidence>
<sequence>MSQEYRFDHHKLSKQIFIALLLGLATGLAINLFLGQVGWVQNWLVNGVFEVVGEMFVRFLSMLIVPIVFVSLISGVASLADPKSLGRVSGKAIGLYLITTCIAIVLALLAGMVFQTGVGASPVGMATPEISDAPPFSQVLIDLVPSNPVNAMAEGNMLPIIIFSILLGLAMSFAGKSGQRIGEFFNDFMEVVMKLVGIVMLIAPYGVFALIAGMAATTGWETFLGVIKYVLLVLGMLIFHAAVVYPTLLKTFTGLSPLTFYRQFRDVMAFAFSTASSGATIPVTLRAVQERMGASNRISSFTIPLGATINMDGTAIMQGIAVGFIAQYYGVDLTVTQYLMVIFMVVMASIGAAGVPGVGLILLAGVLAQVGLPKEGIALILGVDRLLDMTRTAVNVTGDATVTCIVANSENELDTDRFNDLHSGDEPAREGG</sequence>
<evidence type="ECO:0000256" key="7">
    <source>
        <dbReference type="ARBA" id="ARBA00023136"/>
    </source>
</evidence>
<keyword evidence="5" id="KW-0769">Symport</keyword>
<organism evidence="9 10">
    <name type="scientific">Wenzhouxiangella sediminis</name>
    <dbReference type="NCBI Taxonomy" id="1792836"/>
    <lineage>
        <taxon>Bacteria</taxon>
        <taxon>Pseudomonadati</taxon>
        <taxon>Pseudomonadota</taxon>
        <taxon>Gammaproteobacteria</taxon>
        <taxon>Chromatiales</taxon>
        <taxon>Wenzhouxiangellaceae</taxon>
        <taxon>Wenzhouxiangella</taxon>
    </lineage>
</organism>
<accession>A0A3E1K7E1</accession>
<keyword evidence="3" id="KW-1003">Cell membrane</keyword>
<keyword evidence="2" id="KW-0813">Transport</keyword>
<dbReference type="PANTHER" id="PTHR42865:SF7">
    <property type="entry name" value="PROTON_GLUTAMATE-ASPARTATE SYMPORTER"/>
    <property type="match status" value="1"/>
</dbReference>
<dbReference type="SUPFAM" id="SSF118215">
    <property type="entry name" value="Proton glutamate symport protein"/>
    <property type="match status" value="1"/>
</dbReference>
<keyword evidence="7 8" id="KW-0472">Membrane</keyword>
<feature type="transmembrane region" description="Helical" evidence="8">
    <location>
        <begin position="195"/>
        <end position="220"/>
    </location>
</feature>
<keyword evidence="6 8" id="KW-1133">Transmembrane helix</keyword>
<gene>
    <name evidence="9" type="ORF">DZC52_10670</name>
</gene>
<dbReference type="InterPro" id="IPR036458">
    <property type="entry name" value="Na:dicarbo_symporter_sf"/>
</dbReference>
<dbReference type="FunFam" id="1.10.3860.10:FF:000001">
    <property type="entry name" value="C4-dicarboxylate transport protein"/>
    <property type="match status" value="1"/>
</dbReference>
<reference evidence="9 10" key="1">
    <citation type="submission" date="2018-08" db="EMBL/GenBank/DDBJ databases">
        <title>Wenzhouxiangella salilacus sp. nov., a novel bacterium isolated from a saline lake in Xinjiang Province, China.</title>
        <authorList>
            <person name="Han S."/>
        </authorList>
    </citation>
    <scope>NUCLEOTIDE SEQUENCE [LARGE SCALE GENOMIC DNA]</scope>
    <source>
        <strain evidence="9 10">XDB06</strain>
    </source>
</reference>
<dbReference type="GO" id="GO:0015293">
    <property type="term" value="F:symporter activity"/>
    <property type="evidence" value="ECO:0007669"/>
    <property type="project" value="UniProtKB-KW"/>
</dbReference>
<evidence type="ECO:0000256" key="1">
    <source>
        <dbReference type="ARBA" id="ARBA00004651"/>
    </source>
</evidence>
<protein>
    <submittedName>
        <fullName evidence="9">Dicarboxylate/amino acid:cation symporter</fullName>
    </submittedName>
</protein>
<feature type="transmembrane region" description="Helical" evidence="8">
    <location>
        <begin position="226"/>
        <end position="246"/>
    </location>
</feature>
<dbReference type="PANTHER" id="PTHR42865">
    <property type="entry name" value="PROTON/GLUTAMATE-ASPARTATE SYMPORTER"/>
    <property type="match status" value="1"/>
</dbReference>
<feature type="transmembrane region" description="Helical" evidence="8">
    <location>
        <begin position="267"/>
        <end position="285"/>
    </location>
</feature>
<comment type="subcellular location">
    <subcellularLocation>
        <location evidence="1">Cell membrane</location>
        <topology evidence="1">Multi-pass membrane protein</topology>
    </subcellularLocation>
</comment>
<dbReference type="Proteomes" id="UP000260351">
    <property type="component" value="Unassembled WGS sequence"/>
</dbReference>
<dbReference type="InterPro" id="IPR001991">
    <property type="entry name" value="Na-dicarboxylate_symporter"/>
</dbReference>
<dbReference type="OrthoDB" id="9766690at2"/>
<proteinExistence type="predicted"/>
<evidence type="ECO:0000256" key="3">
    <source>
        <dbReference type="ARBA" id="ARBA00022475"/>
    </source>
</evidence>
<dbReference type="GO" id="GO:0006835">
    <property type="term" value="P:dicarboxylic acid transport"/>
    <property type="evidence" value="ECO:0007669"/>
    <property type="project" value="UniProtKB-ARBA"/>
</dbReference>
<evidence type="ECO:0000256" key="2">
    <source>
        <dbReference type="ARBA" id="ARBA00022448"/>
    </source>
</evidence>
<evidence type="ECO:0000256" key="4">
    <source>
        <dbReference type="ARBA" id="ARBA00022692"/>
    </source>
</evidence>
<dbReference type="GO" id="GO:0005886">
    <property type="term" value="C:plasma membrane"/>
    <property type="evidence" value="ECO:0007669"/>
    <property type="project" value="UniProtKB-SubCell"/>
</dbReference>
<name>A0A3E1K7E1_9GAMM</name>
<dbReference type="RefSeq" id="WP_116651127.1">
    <property type="nucleotide sequence ID" value="NZ_QUZK01000041.1"/>
</dbReference>
<dbReference type="Gene3D" id="1.10.3860.10">
    <property type="entry name" value="Sodium:dicarboxylate symporter"/>
    <property type="match status" value="1"/>
</dbReference>
<evidence type="ECO:0000256" key="6">
    <source>
        <dbReference type="ARBA" id="ARBA00022989"/>
    </source>
</evidence>
<feature type="transmembrane region" description="Helical" evidence="8">
    <location>
        <begin position="16"/>
        <end position="39"/>
    </location>
</feature>
<dbReference type="AlphaFoldDB" id="A0A3E1K7E1"/>
<feature type="transmembrane region" description="Helical" evidence="8">
    <location>
        <begin position="338"/>
        <end position="367"/>
    </location>
</feature>
<dbReference type="PRINTS" id="PR00173">
    <property type="entry name" value="EDTRNSPORT"/>
</dbReference>
<feature type="transmembrane region" description="Helical" evidence="8">
    <location>
        <begin position="157"/>
        <end position="174"/>
    </location>
</feature>
<keyword evidence="10" id="KW-1185">Reference proteome</keyword>
<keyword evidence="4 8" id="KW-0812">Transmembrane</keyword>
<evidence type="ECO:0000256" key="8">
    <source>
        <dbReference type="SAM" id="Phobius"/>
    </source>
</evidence>
<dbReference type="EMBL" id="QUZK01000041">
    <property type="protein sequence ID" value="RFF29893.1"/>
    <property type="molecule type" value="Genomic_DNA"/>
</dbReference>
<evidence type="ECO:0000313" key="9">
    <source>
        <dbReference type="EMBL" id="RFF29893.1"/>
    </source>
</evidence>
<feature type="transmembrane region" description="Helical" evidence="8">
    <location>
        <begin position="59"/>
        <end position="80"/>
    </location>
</feature>
<comment type="caution">
    <text evidence="9">The sequence shown here is derived from an EMBL/GenBank/DDBJ whole genome shotgun (WGS) entry which is preliminary data.</text>
</comment>
<dbReference type="Pfam" id="PF00375">
    <property type="entry name" value="SDF"/>
    <property type="match status" value="1"/>
</dbReference>